<keyword evidence="2" id="KW-1185">Reference proteome</keyword>
<evidence type="ECO:0000313" key="1">
    <source>
        <dbReference type="EMBL" id="KAJ4347962.1"/>
    </source>
</evidence>
<name>A0A9W8XDA4_9PLEO</name>
<dbReference type="Proteomes" id="UP001140513">
    <property type="component" value="Unassembled WGS sequence"/>
</dbReference>
<sequence length="246" mass="28131">MHKINIVEFVKDEDGHPVKKIVAESLTLQQVYDDYIEPGKFLRLASTVPKSHAPSDHVELEKLRTARRYRDYVIFDAYSTRAQAKVDTKKPLKARGNQVEIAHLRALREVHLLLHSPMDHFAHMIDKAYQLITLGSPIEFDILIRHVTEKKAARIVSQPKDSLDYACGHFPHLRPDFILKSMPAKSRYLVQPVTDGIHLQFVIGPELEGDRLGKMDLTKRLFNVKRAVILAMDEKKDKTTPQGNPS</sequence>
<proteinExistence type="predicted"/>
<dbReference type="EMBL" id="JAPEUX010000007">
    <property type="protein sequence ID" value="KAJ4347962.1"/>
    <property type="molecule type" value="Genomic_DNA"/>
</dbReference>
<comment type="caution">
    <text evidence="1">The sequence shown here is derived from an EMBL/GenBank/DDBJ whole genome shotgun (WGS) entry which is preliminary data.</text>
</comment>
<dbReference type="GeneID" id="80912864"/>
<accession>A0A9W8XDA4</accession>
<gene>
    <name evidence="1" type="ORF">N0V89_009334</name>
</gene>
<protein>
    <submittedName>
        <fullName evidence="1">Uncharacterized protein</fullName>
    </submittedName>
</protein>
<dbReference type="AlphaFoldDB" id="A0A9W8XDA4"/>
<organism evidence="1 2">
    <name type="scientific">Didymosphaeria variabile</name>
    <dbReference type="NCBI Taxonomy" id="1932322"/>
    <lineage>
        <taxon>Eukaryota</taxon>
        <taxon>Fungi</taxon>
        <taxon>Dikarya</taxon>
        <taxon>Ascomycota</taxon>
        <taxon>Pezizomycotina</taxon>
        <taxon>Dothideomycetes</taxon>
        <taxon>Pleosporomycetidae</taxon>
        <taxon>Pleosporales</taxon>
        <taxon>Massarineae</taxon>
        <taxon>Didymosphaeriaceae</taxon>
        <taxon>Didymosphaeria</taxon>
    </lineage>
</organism>
<evidence type="ECO:0000313" key="2">
    <source>
        <dbReference type="Proteomes" id="UP001140513"/>
    </source>
</evidence>
<dbReference type="OrthoDB" id="3792666at2759"/>
<dbReference type="RefSeq" id="XP_056067350.1">
    <property type="nucleotide sequence ID" value="XM_056218085.1"/>
</dbReference>
<reference evidence="1" key="1">
    <citation type="submission" date="2022-10" db="EMBL/GenBank/DDBJ databases">
        <title>Tapping the CABI collections for fungal endophytes: first genome assemblies for Collariella, Neodidymelliopsis, Ascochyta clinopodiicola, Didymella pomorum, Didymosphaeria variabile, Neocosmospora piperis and Neocucurbitaria cava.</title>
        <authorList>
            <person name="Hill R."/>
        </authorList>
    </citation>
    <scope>NUCLEOTIDE SEQUENCE</scope>
    <source>
        <strain evidence="1">IMI 356815</strain>
    </source>
</reference>